<dbReference type="AlphaFoldDB" id="A0A064CFB4"/>
<comment type="caution">
    <text evidence="2">The sequence shown here is derived from an EMBL/GenBank/DDBJ whole genome shotgun (WGS) entry which is preliminary data.</text>
</comment>
<dbReference type="EMBL" id="JALN02000001">
    <property type="protein sequence ID" value="KDE98351.1"/>
    <property type="molecule type" value="Genomic_DNA"/>
</dbReference>
<dbReference type="eggNOG" id="COG1476">
    <property type="taxonomic scope" value="Bacteria"/>
</dbReference>
<gene>
    <name evidence="2" type="ORF">Y900_005215</name>
</gene>
<dbReference type="STRING" id="1440774.Y900_005215"/>
<dbReference type="CDD" id="cd00093">
    <property type="entry name" value="HTH_XRE"/>
    <property type="match status" value="1"/>
</dbReference>
<dbReference type="GO" id="GO:0003677">
    <property type="term" value="F:DNA binding"/>
    <property type="evidence" value="ECO:0007669"/>
    <property type="project" value="InterPro"/>
</dbReference>
<dbReference type="SUPFAM" id="SSF56024">
    <property type="entry name" value="Phospholipase D/nuclease"/>
    <property type="match status" value="1"/>
</dbReference>
<keyword evidence="3" id="KW-1185">Reference proteome</keyword>
<dbReference type="Proteomes" id="UP000022835">
    <property type="component" value="Unassembled WGS sequence"/>
</dbReference>
<feature type="domain" description="HTH cro/C1-type" evidence="1">
    <location>
        <begin position="11"/>
        <end position="51"/>
    </location>
</feature>
<accession>A0A064CFB4</accession>
<dbReference type="Pfam" id="PF01381">
    <property type="entry name" value="HTH_3"/>
    <property type="match status" value="1"/>
</dbReference>
<evidence type="ECO:0000259" key="1">
    <source>
        <dbReference type="PROSITE" id="PS50943"/>
    </source>
</evidence>
<dbReference type="SUPFAM" id="SSF47413">
    <property type="entry name" value="lambda repressor-like DNA-binding domains"/>
    <property type="match status" value="1"/>
</dbReference>
<proteinExistence type="predicted"/>
<dbReference type="CDD" id="cd00138">
    <property type="entry name" value="PLDc_SF"/>
    <property type="match status" value="1"/>
</dbReference>
<dbReference type="InterPro" id="IPR001387">
    <property type="entry name" value="Cro/C1-type_HTH"/>
</dbReference>
<reference evidence="2" key="1">
    <citation type="submission" date="2014-05" db="EMBL/GenBank/DDBJ databases">
        <title>Genome sequence of Mycobacterium aromaticivorans strain JS19b1T (= DSM 45407T).</title>
        <authorList>
            <person name="Kwak Y."/>
            <person name="Park G.-S."/>
            <person name="Li Q.X."/>
            <person name="Lee S.-E."/>
            <person name="Shin J.-H."/>
        </authorList>
    </citation>
    <scope>NUCLEOTIDE SEQUENCE [LARGE SCALE GENOMIC DNA]</scope>
    <source>
        <strain evidence="2">JS19b1</strain>
    </source>
</reference>
<dbReference type="RefSeq" id="WP_047329669.1">
    <property type="nucleotide sequence ID" value="NZ_JALN02000001.1"/>
</dbReference>
<sequence>MSEKGFSEARLATAAGVDVKTVGRWVRGESLPQAVNARATADALGCDPQTLWPDIFPTLRPPGTGTVAVSVYRSRADVPVAVWTQLFGGAAEQIDILVYGGTFLFDGIPRFCSTLAVAAERGVAIRFIVGDPDCAAVSQRGEEETIGSVLAARCQITLARLASLADAPGLEVRTHATPLYTSMFRADNTLIANPHLYGAPASDNPVLFIRRDDAPELWRDHQLSFERVWNTAQPLPTHA</sequence>
<protein>
    <recommendedName>
        <fullName evidence="1">HTH cro/C1-type domain-containing protein</fullName>
    </recommendedName>
</protein>
<dbReference type="PROSITE" id="PS50943">
    <property type="entry name" value="HTH_CROC1"/>
    <property type="match status" value="1"/>
</dbReference>
<name>A0A064CFB4_9MYCO</name>
<dbReference type="OrthoDB" id="8438314at2"/>
<dbReference type="InterPro" id="IPR010982">
    <property type="entry name" value="Lambda_DNA-bd_dom_sf"/>
</dbReference>
<organism evidence="2 3">
    <name type="scientific">Mycolicibacterium aromaticivorans JS19b1 = JCM 16368</name>
    <dbReference type="NCBI Taxonomy" id="1440774"/>
    <lineage>
        <taxon>Bacteria</taxon>
        <taxon>Bacillati</taxon>
        <taxon>Actinomycetota</taxon>
        <taxon>Actinomycetes</taxon>
        <taxon>Mycobacteriales</taxon>
        <taxon>Mycobacteriaceae</taxon>
        <taxon>Mycolicibacterium</taxon>
    </lineage>
</organism>
<evidence type="ECO:0000313" key="3">
    <source>
        <dbReference type="Proteomes" id="UP000022835"/>
    </source>
</evidence>
<evidence type="ECO:0000313" key="2">
    <source>
        <dbReference type="EMBL" id="KDE98351.1"/>
    </source>
</evidence>
<dbReference type="Gene3D" id="1.10.260.40">
    <property type="entry name" value="lambda repressor-like DNA-binding domains"/>
    <property type="match status" value="1"/>
</dbReference>